<dbReference type="AlphaFoldDB" id="A0A4R5MMV7"/>
<accession>A0A4R5MMV7</accession>
<dbReference type="OrthoDB" id="9802649at2"/>
<dbReference type="PANTHER" id="PTHR22916">
    <property type="entry name" value="GLYCOSYLTRANSFERASE"/>
    <property type="match status" value="1"/>
</dbReference>
<keyword evidence="2" id="KW-0808">Transferase</keyword>
<dbReference type="InterPro" id="IPR001173">
    <property type="entry name" value="Glyco_trans_2-like"/>
</dbReference>
<dbReference type="Pfam" id="PF00535">
    <property type="entry name" value="Glycos_transf_2"/>
    <property type="match status" value="1"/>
</dbReference>
<gene>
    <name evidence="2" type="ORF">EZJ43_03245</name>
</gene>
<reference evidence="2 3" key="1">
    <citation type="submission" date="2019-02" db="EMBL/GenBank/DDBJ databases">
        <title>Pedobacter sp. nov., a novel speices isolated from soil of pinguins habitat in Antarcitica.</title>
        <authorList>
            <person name="He R.-H."/>
        </authorList>
    </citation>
    <scope>NUCLEOTIDE SEQUENCE [LARGE SCALE GENOMIC DNA]</scope>
    <source>
        <strain evidence="2 3">E01020</strain>
    </source>
</reference>
<comment type="caution">
    <text evidence="2">The sequence shown here is derived from an EMBL/GenBank/DDBJ whole genome shotgun (WGS) entry which is preliminary data.</text>
</comment>
<dbReference type="EMBL" id="SJCY01000002">
    <property type="protein sequence ID" value="TDG37147.1"/>
    <property type="molecule type" value="Genomic_DNA"/>
</dbReference>
<dbReference type="PANTHER" id="PTHR22916:SF3">
    <property type="entry name" value="UDP-GLCNAC:BETAGAL BETA-1,3-N-ACETYLGLUCOSAMINYLTRANSFERASE-LIKE PROTEIN 1"/>
    <property type="match status" value="1"/>
</dbReference>
<dbReference type="CDD" id="cd04196">
    <property type="entry name" value="GT_2_like_d"/>
    <property type="match status" value="1"/>
</dbReference>
<dbReference type="GO" id="GO:0016758">
    <property type="term" value="F:hexosyltransferase activity"/>
    <property type="evidence" value="ECO:0007669"/>
    <property type="project" value="UniProtKB-ARBA"/>
</dbReference>
<dbReference type="RefSeq" id="WP_133261239.1">
    <property type="nucleotide sequence ID" value="NZ_SJCY01000002.1"/>
</dbReference>
<name>A0A4R5MMV7_9SPHI</name>
<dbReference type="SUPFAM" id="SSF53448">
    <property type="entry name" value="Nucleotide-diphospho-sugar transferases"/>
    <property type="match status" value="1"/>
</dbReference>
<proteinExistence type="predicted"/>
<evidence type="ECO:0000313" key="3">
    <source>
        <dbReference type="Proteomes" id="UP000295668"/>
    </source>
</evidence>
<keyword evidence="3" id="KW-1185">Reference proteome</keyword>
<protein>
    <submittedName>
        <fullName evidence="2">Glycosyltransferase family 2 protein</fullName>
    </submittedName>
</protein>
<organism evidence="2 3">
    <name type="scientific">Pedobacter changchengzhani</name>
    <dbReference type="NCBI Taxonomy" id="2529274"/>
    <lineage>
        <taxon>Bacteria</taxon>
        <taxon>Pseudomonadati</taxon>
        <taxon>Bacteroidota</taxon>
        <taxon>Sphingobacteriia</taxon>
        <taxon>Sphingobacteriales</taxon>
        <taxon>Sphingobacteriaceae</taxon>
        <taxon>Pedobacter</taxon>
    </lineage>
</organism>
<dbReference type="Proteomes" id="UP000295668">
    <property type="component" value="Unassembled WGS sequence"/>
</dbReference>
<evidence type="ECO:0000313" key="2">
    <source>
        <dbReference type="EMBL" id="TDG37147.1"/>
    </source>
</evidence>
<sequence length="294" mass="34397">MEKTALISIALCTYNGASFLEEQIMSILNQTHKNIELVIVDDCSTDNTFQISENLAFLYPQIKSFRNTHNLGFNKNFEKAIELTTGEYVAISDQDDIWLPSKLEVLLDNIKDKWLVFSNSKLIDEEDKELGKQILKPDFTLEGKSYKSFLFYNSVTGHTSMFNKSFVTYFTPIPPEGYYDWWMGFIAMYHNQAICVNQCLTLHRIHQKSVTFNAYKQQTKKVLNDEINTNLRLVQTYKGLTTDDKILINKIAKAYQKKISLFLINLIIKHYNEYFPDRKPRKWFSKLNFAIKLK</sequence>
<dbReference type="Gene3D" id="3.90.550.10">
    <property type="entry name" value="Spore Coat Polysaccharide Biosynthesis Protein SpsA, Chain A"/>
    <property type="match status" value="1"/>
</dbReference>
<dbReference type="InterPro" id="IPR029044">
    <property type="entry name" value="Nucleotide-diphossugar_trans"/>
</dbReference>
<feature type="domain" description="Glycosyltransferase 2-like" evidence="1">
    <location>
        <begin position="8"/>
        <end position="143"/>
    </location>
</feature>
<evidence type="ECO:0000259" key="1">
    <source>
        <dbReference type="Pfam" id="PF00535"/>
    </source>
</evidence>